<gene>
    <name evidence="1" type="ORF">LEA_03136</name>
</gene>
<name>K1U0F0_9ZZZZ</name>
<proteinExistence type="predicted"/>
<feature type="non-terminal residue" evidence="1">
    <location>
        <position position="63"/>
    </location>
</feature>
<accession>K1U0F0</accession>
<protein>
    <submittedName>
        <fullName evidence="1">Uncharacterized protein</fullName>
    </submittedName>
</protein>
<dbReference type="AlphaFoldDB" id="K1U0F0"/>
<evidence type="ECO:0000313" key="1">
    <source>
        <dbReference type="EMBL" id="EKC78767.1"/>
    </source>
</evidence>
<organism evidence="1">
    <name type="scientific">human gut metagenome</name>
    <dbReference type="NCBI Taxonomy" id="408170"/>
    <lineage>
        <taxon>unclassified sequences</taxon>
        <taxon>metagenomes</taxon>
        <taxon>organismal metagenomes</taxon>
    </lineage>
</organism>
<sequence length="63" mass="7284">MAGVRFEDVDLLGALSRIVDLHTQHYKEDFDLDKELISKLAVSERSEDKQLLWMSRPCGTYTL</sequence>
<comment type="caution">
    <text evidence="1">The sequence shown here is derived from an EMBL/GenBank/DDBJ whole genome shotgun (WGS) entry which is preliminary data.</text>
</comment>
<reference evidence="1" key="1">
    <citation type="journal article" date="2013" name="Environ. Microbiol.">
        <title>Microbiota from the distal guts of lean and obese adolescents exhibit partial functional redundancy besides clear differences in community structure.</title>
        <authorList>
            <person name="Ferrer M."/>
            <person name="Ruiz A."/>
            <person name="Lanza F."/>
            <person name="Haange S.B."/>
            <person name="Oberbach A."/>
            <person name="Till H."/>
            <person name="Bargiela R."/>
            <person name="Campoy C."/>
            <person name="Segura M.T."/>
            <person name="Richter M."/>
            <person name="von Bergen M."/>
            <person name="Seifert J."/>
            <person name="Suarez A."/>
        </authorList>
    </citation>
    <scope>NUCLEOTIDE SEQUENCE</scope>
</reference>
<dbReference type="EMBL" id="AJWY01002093">
    <property type="protein sequence ID" value="EKC78767.1"/>
    <property type="molecule type" value="Genomic_DNA"/>
</dbReference>